<dbReference type="Pfam" id="PF08291">
    <property type="entry name" value="Peptidase_M15_3"/>
    <property type="match status" value="1"/>
</dbReference>
<protein>
    <submittedName>
        <fullName evidence="2">DUF882 domain-containing protein</fullName>
    </submittedName>
</protein>
<evidence type="ECO:0000259" key="1">
    <source>
        <dbReference type="Pfam" id="PF08291"/>
    </source>
</evidence>
<dbReference type="Proteomes" id="UP000824211">
    <property type="component" value="Unassembled WGS sequence"/>
</dbReference>
<evidence type="ECO:0000313" key="2">
    <source>
        <dbReference type="EMBL" id="HJB58742.1"/>
    </source>
</evidence>
<evidence type="ECO:0000313" key="3">
    <source>
        <dbReference type="Proteomes" id="UP000824211"/>
    </source>
</evidence>
<gene>
    <name evidence="2" type="ORF">H9771_03630</name>
</gene>
<name>A0A9D2MDP1_9FIRM</name>
<dbReference type="SUPFAM" id="SSF55166">
    <property type="entry name" value="Hedgehog/DD-peptidase"/>
    <property type="match status" value="1"/>
</dbReference>
<reference evidence="2" key="2">
    <citation type="submission" date="2021-04" db="EMBL/GenBank/DDBJ databases">
        <authorList>
            <person name="Gilroy R."/>
        </authorList>
    </citation>
    <scope>NUCLEOTIDE SEQUENCE</scope>
    <source>
        <strain evidence="2">ChiHjej9B8-13557</strain>
    </source>
</reference>
<accession>A0A9D2MDP1</accession>
<dbReference type="EMBL" id="DWXX01000067">
    <property type="protein sequence ID" value="HJB58742.1"/>
    <property type="molecule type" value="Genomic_DNA"/>
</dbReference>
<proteinExistence type="predicted"/>
<dbReference type="InterPro" id="IPR009045">
    <property type="entry name" value="Zn_M74/Hedgehog-like"/>
</dbReference>
<feature type="domain" description="Peptidase M15A C-terminal" evidence="1">
    <location>
        <begin position="20"/>
        <end position="122"/>
    </location>
</feature>
<dbReference type="InterPro" id="IPR013230">
    <property type="entry name" value="Peptidase_M15A_C"/>
</dbReference>
<comment type="caution">
    <text evidence="2">The sequence shown here is derived from an EMBL/GenBank/DDBJ whole genome shotgun (WGS) entry which is preliminary data.</text>
</comment>
<sequence>MQTVNLYSLKAEGSNPITPHFKPYEFACTDGSDPIFVSPRLVEVLEAIRTHFGAAVTVTSGYRTVSYNKTVSGSASASQHCSGLAADIKVKGVAPADVADYAETLLPGTGGIGRYSTFTHIDVRPDKARWRG</sequence>
<dbReference type="Gene3D" id="3.30.1380.10">
    <property type="match status" value="1"/>
</dbReference>
<organism evidence="2 3">
    <name type="scientific">Candidatus Faecalibacterium faecipullorum</name>
    <dbReference type="NCBI Taxonomy" id="2838578"/>
    <lineage>
        <taxon>Bacteria</taxon>
        <taxon>Bacillati</taxon>
        <taxon>Bacillota</taxon>
        <taxon>Clostridia</taxon>
        <taxon>Eubacteriales</taxon>
        <taxon>Oscillospiraceae</taxon>
        <taxon>Faecalibacterium</taxon>
    </lineage>
</organism>
<reference evidence="2" key="1">
    <citation type="journal article" date="2021" name="PeerJ">
        <title>Extensive microbial diversity within the chicken gut microbiome revealed by metagenomics and culture.</title>
        <authorList>
            <person name="Gilroy R."/>
            <person name="Ravi A."/>
            <person name="Getino M."/>
            <person name="Pursley I."/>
            <person name="Horton D.L."/>
            <person name="Alikhan N.F."/>
            <person name="Baker D."/>
            <person name="Gharbi K."/>
            <person name="Hall N."/>
            <person name="Watson M."/>
            <person name="Adriaenssens E.M."/>
            <person name="Foster-Nyarko E."/>
            <person name="Jarju S."/>
            <person name="Secka A."/>
            <person name="Antonio M."/>
            <person name="Oren A."/>
            <person name="Chaudhuri R.R."/>
            <person name="La Ragione R."/>
            <person name="Hildebrand F."/>
            <person name="Pallen M.J."/>
        </authorList>
    </citation>
    <scope>NUCLEOTIDE SEQUENCE</scope>
    <source>
        <strain evidence="2">ChiHjej9B8-13557</strain>
    </source>
</reference>
<dbReference type="AlphaFoldDB" id="A0A9D2MDP1"/>